<dbReference type="InterPro" id="IPR046348">
    <property type="entry name" value="SIS_dom_sf"/>
</dbReference>
<dbReference type="GO" id="GO:1901135">
    <property type="term" value="P:carbohydrate derivative metabolic process"/>
    <property type="evidence" value="ECO:0007669"/>
    <property type="project" value="InterPro"/>
</dbReference>
<dbReference type="EMBL" id="CAFBMV010000005">
    <property type="protein sequence ID" value="CAB4922500.1"/>
    <property type="molecule type" value="Genomic_DNA"/>
</dbReference>
<dbReference type="GO" id="GO:0097367">
    <property type="term" value="F:carbohydrate derivative binding"/>
    <property type="evidence" value="ECO:0007669"/>
    <property type="project" value="InterPro"/>
</dbReference>
<dbReference type="CDD" id="cd05008">
    <property type="entry name" value="SIS_GlmS_GlmD_1"/>
    <property type="match status" value="1"/>
</dbReference>
<dbReference type="Pfam" id="PF01380">
    <property type="entry name" value="SIS"/>
    <property type="match status" value="1"/>
</dbReference>
<dbReference type="EMBL" id="CAEZZC010000020">
    <property type="protein sequence ID" value="CAB4757821.1"/>
    <property type="molecule type" value="Genomic_DNA"/>
</dbReference>
<dbReference type="SUPFAM" id="SSF53697">
    <property type="entry name" value="SIS domain"/>
    <property type="match status" value="1"/>
</dbReference>
<dbReference type="InterPro" id="IPR035490">
    <property type="entry name" value="GlmS/FrlB_SIS"/>
</dbReference>
<protein>
    <submittedName>
        <fullName evidence="4">Unannotated protein</fullName>
    </submittedName>
</protein>
<evidence type="ECO:0000256" key="1">
    <source>
        <dbReference type="ARBA" id="ARBA00022737"/>
    </source>
</evidence>
<name>A0A6J6UD97_9ZZZZ</name>
<feature type="domain" description="SIS" evidence="2">
    <location>
        <begin position="34"/>
        <end position="175"/>
    </location>
</feature>
<evidence type="ECO:0000313" key="5">
    <source>
        <dbReference type="EMBL" id="CAB4922500.1"/>
    </source>
</evidence>
<dbReference type="AlphaFoldDB" id="A0A6J6UD97"/>
<evidence type="ECO:0000313" key="3">
    <source>
        <dbReference type="EMBL" id="CAB4673293.1"/>
    </source>
</evidence>
<dbReference type="CDD" id="cd05009">
    <property type="entry name" value="SIS_GlmS_GlmD_2"/>
    <property type="match status" value="1"/>
</dbReference>
<organism evidence="4">
    <name type="scientific">freshwater metagenome</name>
    <dbReference type="NCBI Taxonomy" id="449393"/>
    <lineage>
        <taxon>unclassified sequences</taxon>
        <taxon>metagenomes</taxon>
        <taxon>ecological metagenomes</taxon>
    </lineage>
</organism>
<dbReference type="Gene3D" id="3.40.50.10490">
    <property type="entry name" value="Glucose-6-phosphate isomerase like protein, domain 1"/>
    <property type="match status" value="2"/>
</dbReference>
<feature type="domain" description="SIS" evidence="2">
    <location>
        <begin position="196"/>
        <end position="335"/>
    </location>
</feature>
<dbReference type="EMBL" id="CAEZWT010000055">
    <property type="protein sequence ID" value="CAB4673293.1"/>
    <property type="molecule type" value="Genomic_DNA"/>
</dbReference>
<dbReference type="PANTHER" id="PTHR10937">
    <property type="entry name" value="GLUCOSAMINE--FRUCTOSE-6-PHOSPHATE AMINOTRANSFERASE, ISOMERIZING"/>
    <property type="match status" value="1"/>
</dbReference>
<evidence type="ECO:0000259" key="2">
    <source>
        <dbReference type="PROSITE" id="PS51464"/>
    </source>
</evidence>
<keyword evidence="1" id="KW-0677">Repeat</keyword>
<dbReference type="InterPro" id="IPR035466">
    <property type="entry name" value="GlmS/AgaS_SIS"/>
</dbReference>
<gene>
    <name evidence="3" type="ORF">UFOPK2289_01263</name>
    <name evidence="4" type="ORF">UFOPK2822_01255</name>
    <name evidence="5" type="ORF">UFOPK3670_00752</name>
</gene>
<reference evidence="4" key="1">
    <citation type="submission" date="2020-05" db="EMBL/GenBank/DDBJ databases">
        <authorList>
            <person name="Chiriac C."/>
            <person name="Salcher M."/>
            <person name="Ghai R."/>
            <person name="Kavagutti S V."/>
        </authorList>
    </citation>
    <scope>NUCLEOTIDE SEQUENCE</scope>
</reference>
<dbReference type="InterPro" id="IPR001347">
    <property type="entry name" value="SIS_dom"/>
</dbReference>
<dbReference type="PANTHER" id="PTHR10937:SF8">
    <property type="entry name" value="AMINOTRANSFERASE-RELATED"/>
    <property type="match status" value="1"/>
</dbReference>
<dbReference type="PROSITE" id="PS51464">
    <property type="entry name" value="SIS"/>
    <property type="match status" value="2"/>
</dbReference>
<sequence length="345" mass="36634">MSTQLGVIMQSEIAEIPEVFRRLKEQSAAMASAIAKLPLAEVDSVILVARGTSDNAALYLKYLIETKIGIPCGLASPSVVSIYGTKLRFKKVLVIALSQSGQSPDLVGYCKAAREGGATVLAMTNDPESPLALSSNCHLYLHAGPEKAVAATKSYSAELLVSRIFVATWSGESIDLDSIIEQSEKALDCADQIKLIAEAFDFSQGITTMGRGYAYSNAHEAALKIQETVKIPVASFSSADYLHGPISSLHANSRVIFLAPFGIAESAMAATVERIRDITSHIFWIGSGFSRRSSEIYLGGSTTLAEADGVIADSLLLQLFALFLAISSGQNPDAPIGLAKVTKTL</sequence>
<proteinExistence type="predicted"/>
<evidence type="ECO:0000313" key="4">
    <source>
        <dbReference type="EMBL" id="CAB4757821.1"/>
    </source>
</evidence>
<accession>A0A6J6UD97</accession>